<protein>
    <recommendedName>
        <fullName evidence="6">C3H1-type domain-containing protein</fullName>
    </recommendedName>
</protein>
<keyword evidence="4 5" id="KW-0862">Zinc</keyword>
<keyword evidence="3" id="KW-0802">TPR repeat</keyword>
<evidence type="ECO:0000313" key="8">
    <source>
        <dbReference type="Proteomes" id="UP001221757"/>
    </source>
</evidence>
<name>A0AAD7DYB5_MYCRO</name>
<organism evidence="7 8">
    <name type="scientific">Mycena rosella</name>
    <name type="common">Pink bonnet</name>
    <name type="synonym">Agaricus rosellus</name>
    <dbReference type="NCBI Taxonomy" id="1033263"/>
    <lineage>
        <taxon>Eukaryota</taxon>
        <taxon>Fungi</taxon>
        <taxon>Dikarya</taxon>
        <taxon>Basidiomycota</taxon>
        <taxon>Agaricomycotina</taxon>
        <taxon>Agaricomycetes</taxon>
        <taxon>Agaricomycetidae</taxon>
        <taxon>Agaricales</taxon>
        <taxon>Marasmiineae</taxon>
        <taxon>Mycenaceae</taxon>
        <taxon>Mycena</taxon>
    </lineage>
</organism>
<dbReference type="InterPro" id="IPR011990">
    <property type="entry name" value="TPR-like_helical_dom_sf"/>
</dbReference>
<evidence type="ECO:0000256" key="1">
    <source>
        <dbReference type="ARBA" id="ARBA00022723"/>
    </source>
</evidence>
<dbReference type="InterPro" id="IPR000571">
    <property type="entry name" value="Znf_CCCH"/>
</dbReference>
<evidence type="ECO:0000256" key="4">
    <source>
        <dbReference type="ARBA" id="ARBA00022833"/>
    </source>
</evidence>
<dbReference type="PROSITE" id="PS50103">
    <property type="entry name" value="ZF_C3H1"/>
    <property type="match status" value="2"/>
</dbReference>
<keyword evidence="1 5" id="KW-0479">Metal-binding</keyword>
<evidence type="ECO:0000256" key="5">
    <source>
        <dbReference type="PROSITE-ProRule" id="PRU00723"/>
    </source>
</evidence>
<dbReference type="Gene3D" id="3.30.1370.210">
    <property type="match status" value="1"/>
</dbReference>
<dbReference type="EMBL" id="JARKIE010000019">
    <property type="protein sequence ID" value="KAJ7700818.1"/>
    <property type="molecule type" value="Genomic_DNA"/>
</dbReference>
<sequence>MSQGVSGKIPRALELEQRAHTGERLKNLGNDLFRQGKHKDAAVAYNDAVNANGTQPVYMSNLAATYLKLEDYGMAERAAMLALVHDPWMIKARFRRGLARKESNQLRAAKIDFETILREDPNCAEAEVELAAVLWLCAMAGESDDSDGSADYEYPPPDHPPRNPLPMWLFSEPEPHHIPEPEQEINGVEDSEHVGNGIPCKHHNRKPLGCAKGASCVYSHAPDARSMPDSEGRNVCLYFLLGECKHGERCIYSHSKANLPDLWDDDFRLSEVRELIYQNELLIKGRRLFSRYMGKGPLASEALQAEIRAAEKAKNPRARTAGTFLAMLQTMDTEPPPGRMTPFIMHLTLNKSTEIPRATVEGLRTHVEVSRAKTKAKALELLASPALRGVFITDAAIALERNAGLLRQLAAYARAGGTVVLGGSFKVFARNVQTDIADAQLAAFFREGWGVAWRVGPRRAGRSVTLNKRHKLAGAGGDLPGTYSMAGLHLNGVRVDDALHLHSDSAASELVETPVVFAKLGKGHLGFVGDGGAAESATTDIIAAMFGFSSQIT</sequence>
<dbReference type="SMART" id="SM00028">
    <property type="entry name" value="TPR"/>
    <property type="match status" value="3"/>
</dbReference>
<feature type="domain" description="C3H1-type" evidence="6">
    <location>
        <begin position="199"/>
        <end position="223"/>
    </location>
</feature>
<keyword evidence="8" id="KW-1185">Reference proteome</keyword>
<dbReference type="PANTHER" id="PTHR46423">
    <property type="entry name" value="RNA POLYMERASE II-ASSOCIATED PROTEIN 3"/>
    <property type="match status" value="1"/>
</dbReference>
<feature type="zinc finger region" description="C3H1-type" evidence="5">
    <location>
        <begin position="230"/>
        <end position="257"/>
    </location>
</feature>
<evidence type="ECO:0000259" key="6">
    <source>
        <dbReference type="PROSITE" id="PS50103"/>
    </source>
</evidence>
<accession>A0AAD7DYB5</accession>
<dbReference type="Proteomes" id="UP001221757">
    <property type="component" value="Unassembled WGS sequence"/>
</dbReference>
<dbReference type="PANTHER" id="PTHR46423:SF1">
    <property type="entry name" value="RNA POLYMERASE II-ASSOCIATED PROTEIN 3"/>
    <property type="match status" value="1"/>
</dbReference>
<dbReference type="SUPFAM" id="SSF90229">
    <property type="entry name" value="CCCH zinc finger"/>
    <property type="match status" value="1"/>
</dbReference>
<dbReference type="GO" id="GO:0101031">
    <property type="term" value="C:protein folding chaperone complex"/>
    <property type="evidence" value="ECO:0007669"/>
    <property type="project" value="TreeGrafter"/>
</dbReference>
<comment type="caution">
    <text evidence="7">The sequence shown here is derived from an EMBL/GenBank/DDBJ whole genome shotgun (WGS) entry which is preliminary data.</text>
</comment>
<dbReference type="SMART" id="SM00356">
    <property type="entry name" value="ZnF_C3H1"/>
    <property type="match status" value="2"/>
</dbReference>
<gene>
    <name evidence="7" type="ORF">B0H17DRAFT_1195665</name>
</gene>
<evidence type="ECO:0000313" key="7">
    <source>
        <dbReference type="EMBL" id="KAJ7700818.1"/>
    </source>
</evidence>
<dbReference type="InterPro" id="IPR036855">
    <property type="entry name" value="Znf_CCCH_sf"/>
</dbReference>
<feature type="zinc finger region" description="C3H1-type" evidence="5">
    <location>
        <begin position="199"/>
        <end position="223"/>
    </location>
</feature>
<reference evidence="7" key="1">
    <citation type="submission" date="2023-03" db="EMBL/GenBank/DDBJ databases">
        <title>Massive genome expansion in bonnet fungi (Mycena s.s.) driven by repeated elements and novel gene families across ecological guilds.</title>
        <authorList>
            <consortium name="Lawrence Berkeley National Laboratory"/>
            <person name="Harder C.B."/>
            <person name="Miyauchi S."/>
            <person name="Viragh M."/>
            <person name="Kuo A."/>
            <person name="Thoen E."/>
            <person name="Andreopoulos B."/>
            <person name="Lu D."/>
            <person name="Skrede I."/>
            <person name="Drula E."/>
            <person name="Henrissat B."/>
            <person name="Morin E."/>
            <person name="Kohler A."/>
            <person name="Barry K."/>
            <person name="LaButti K."/>
            <person name="Morin E."/>
            <person name="Salamov A."/>
            <person name="Lipzen A."/>
            <person name="Mereny Z."/>
            <person name="Hegedus B."/>
            <person name="Baldrian P."/>
            <person name="Stursova M."/>
            <person name="Weitz H."/>
            <person name="Taylor A."/>
            <person name="Grigoriev I.V."/>
            <person name="Nagy L.G."/>
            <person name="Martin F."/>
            <person name="Kauserud H."/>
        </authorList>
    </citation>
    <scope>NUCLEOTIDE SEQUENCE</scope>
    <source>
        <strain evidence="7">CBHHK067</strain>
    </source>
</reference>
<proteinExistence type="predicted"/>
<dbReference type="SUPFAM" id="SSF48452">
    <property type="entry name" value="TPR-like"/>
    <property type="match status" value="1"/>
</dbReference>
<feature type="domain" description="C3H1-type" evidence="6">
    <location>
        <begin position="230"/>
        <end position="257"/>
    </location>
</feature>
<dbReference type="AlphaFoldDB" id="A0AAD7DYB5"/>
<dbReference type="Gene3D" id="1.25.40.10">
    <property type="entry name" value="Tetratricopeptide repeat domain"/>
    <property type="match status" value="1"/>
</dbReference>
<evidence type="ECO:0000256" key="3">
    <source>
        <dbReference type="ARBA" id="ARBA00022803"/>
    </source>
</evidence>
<keyword evidence="2 5" id="KW-0863">Zinc-finger</keyword>
<dbReference type="GO" id="GO:0008270">
    <property type="term" value="F:zinc ion binding"/>
    <property type="evidence" value="ECO:0007669"/>
    <property type="project" value="UniProtKB-KW"/>
</dbReference>
<dbReference type="InterPro" id="IPR051966">
    <property type="entry name" value="RPAP3"/>
</dbReference>
<evidence type="ECO:0000256" key="2">
    <source>
        <dbReference type="ARBA" id="ARBA00022771"/>
    </source>
</evidence>
<dbReference type="InterPro" id="IPR019734">
    <property type="entry name" value="TPR_rpt"/>
</dbReference>